<accession>A0ABW0JRH3</accession>
<comment type="caution">
    <text evidence="2">The sequence shown here is derived from an EMBL/GenBank/DDBJ whole genome shotgun (WGS) entry which is preliminary data.</text>
</comment>
<dbReference type="RefSeq" id="WP_377337901.1">
    <property type="nucleotide sequence ID" value="NZ_JALBWS010000015.1"/>
</dbReference>
<gene>
    <name evidence="2" type="ORF">ACFPK0_01560</name>
</gene>
<evidence type="ECO:0000313" key="3">
    <source>
        <dbReference type="Proteomes" id="UP001596018"/>
    </source>
</evidence>
<reference evidence="3" key="1">
    <citation type="journal article" date="2019" name="Int. J. Syst. Evol. Microbiol.">
        <title>The Global Catalogue of Microorganisms (GCM) 10K type strain sequencing project: providing services to taxonomists for standard genome sequencing and annotation.</title>
        <authorList>
            <consortium name="The Broad Institute Genomics Platform"/>
            <consortium name="The Broad Institute Genome Sequencing Center for Infectious Disease"/>
            <person name="Wu L."/>
            <person name="Ma J."/>
        </authorList>
    </citation>
    <scope>NUCLEOTIDE SEQUENCE [LARGE SCALE GENOMIC DNA]</scope>
    <source>
        <strain evidence="3">KACC 12822</strain>
    </source>
</reference>
<evidence type="ECO:0000256" key="1">
    <source>
        <dbReference type="SAM" id="SignalP"/>
    </source>
</evidence>
<evidence type="ECO:0000313" key="2">
    <source>
        <dbReference type="EMBL" id="MFC5438694.1"/>
    </source>
</evidence>
<keyword evidence="1" id="KW-0732">Signal</keyword>
<dbReference type="Proteomes" id="UP001596018">
    <property type="component" value="Unassembled WGS sequence"/>
</dbReference>
<name>A0ABW0JRH3_9GAMM</name>
<proteinExistence type="predicted"/>
<sequence length="337" mass="36761">MRLRPAISLIALIALMAGAPLRAAPPPPSSTNVADLPAVLVTGVQPGPGMWRVSRGDHELWILGTLSPLPRGMTWQSREVESVIASAQQILLPPSVKMKVDTGWLGKLFLLPSAYSARKNEDGKTLQQVLSAPTYARWQALKQTYLSDKRSVERWRPIFAAQELYKAAIKANGLSNSGGVKAAVDALAKQHGVAETAVEYPVTIEHPRAAIKAFKQAAPNDVMCMSRTLDAIEHDLPSMKARANAWATGDLQLLRELPDSNRRQACIDALADAGFARQLGIDDIPEKVQATWLAAARKALETNRQTFAMLSMDELLKPDGYLAKLRAEGYTIEEPVE</sequence>
<feature type="signal peptide" evidence="1">
    <location>
        <begin position="1"/>
        <end position="23"/>
    </location>
</feature>
<keyword evidence="3" id="KW-1185">Reference proteome</keyword>
<organism evidence="2 3">
    <name type="scientific">Rhodanobacter ginsenosidimutans</name>
    <dbReference type="NCBI Taxonomy" id="490571"/>
    <lineage>
        <taxon>Bacteria</taxon>
        <taxon>Pseudomonadati</taxon>
        <taxon>Pseudomonadota</taxon>
        <taxon>Gammaproteobacteria</taxon>
        <taxon>Lysobacterales</taxon>
        <taxon>Rhodanobacteraceae</taxon>
        <taxon>Rhodanobacter</taxon>
    </lineage>
</organism>
<dbReference type="CDD" id="cd14788">
    <property type="entry name" value="GumN"/>
    <property type="match status" value="1"/>
</dbReference>
<feature type="chain" id="PRO_5047264728" evidence="1">
    <location>
        <begin position="24"/>
        <end position="337"/>
    </location>
</feature>
<dbReference type="EMBL" id="JBHSMM010000001">
    <property type="protein sequence ID" value="MFC5438694.1"/>
    <property type="molecule type" value="Genomic_DNA"/>
</dbReference>
<dbReference type="Pfam" id="PF01963">
    <property type="entry name" value="TraB_PrgY_gumN"/>
    <property type="match status" value="1"/>
</dbReference>
<protein>
    <submittedName>
        <fullName evidence="2">TraB/GumN family protein</fullName>
    </submittedName>
</protein>
<dbReference type="InterPro" id="IPR002816">
    <property type="entry name" value="TraB/PrgY/GumN_fam"/>
</dbReference>